<feature type="region of interest" description="Disordered" evidence="1">
    <location>
        <begin position="26"/>
        <end position="47"/>
    </location>
</feature>
<comment type="caution">
    <text evidence="2">The sequence shown here is derived from an EMBL/GenBank/DDBJ whole genome shotgun (WGS) entry which is preliminary data.</text>
</comment>
<dbReference type="AlphaFoldDB" id="A0ABD2I8Q7"/>
<accession>A0ABD2I8Q7</accession>
<feature type="region of interest" description="Disordered" evidence="1">
    <location>
        <begin position="96"/>
        <end position="167"/>
    </location>
</feature>
<dbReference type="EMBL" id="JBICCN010000329">
    <property type="protein sequence ID" value="KAL3076789.1"/>
    <property type="molecule type" value="Genomic_DNA"/>
</dbReference>
<sequence length="167" mass="18221">MKSDRIRSATDCFCRKREREHREKQALIAKDEKHTKNNEKSSTSTPAAVVHENNECIEIVEQQLPEERQNLLPANSATVGIGLDSVCLAYELPEALPSQSAGESDGERTNGLKGPPNCNAKTTEEQLQQSANENSNGSSSSTGGIFQCTTGEHHAKAEQKQQQTTVV</sequence>
<feature type="compositionally biased region" description="Polar residues" evidence="1">
    <location>
        <begin position="119"/>
        <end position="129"/>
    </location>
</feature>
<name>A0ABD2I8Q7_HETSC</name>
<dbReference type="Proteomes" id="UP001620645">
    <property type="component" value="Unassembled WGS sequence"/>
</dbReference>
<organism evidence="2 3">
    <name type="scientific">Heterodera schachtii</name>
    <name type="common">Sugarbeet cyst nematode worm</name>
    <name type="synonym">Tylenchus schachtii</name>
    <dbReference type="NCBI Taxonomy" id="97005"/>
    <lineage>
        <taxon>Eukaryota</taxon>
        <taxon>Metazoa</taxon>
        <taxon>Ecdysozoa</taxon>
        <taxon>Nematoda</taxon>
        <taxon>Chromadorea</taxon>
        <taxon>Rhabditida</taxon>
        <taxon>Tylenchina</taxon>
        <taxon>Tylenchomorpha</taxon>
        <taxon>Tylenchoidea</taxon>
        <taxon>Heteroderidae</taxon>
        <taxon>Heteroderinae</taxon>
        <taxon>Heterodera</taxon>
    </lineage>
</organism>
<proteinExistence type="predicted"/>
<feature type="compositionally biased region" description="Basic and acidic residues" evidence="1">
    <location>
        <begin position="26"/>
        <end position="39"/>
    </location>
</feature>
<keyword evidence="3" id="KW-1185">Reference proteome</keyword>
<evidence type="ECO:0000256" key="1">
    <source>
        <dbReference type="SAM" id="MobiDB-lite"/>
    </source>
</evidence>
<feature type="compositionally biased region" description="Low complexity" evidence="1">
    <location>
        <begin position="130"/>
        <end position="144"/>
    </location>
</feature>
<reference evidence="2 3" key="1">
    <citation type="submission" date="2024-10" db="EMBL/GenBank/DDBJ databases">
        <authorList>
            <person name="Kim D."/>
        </authorList>
    </citation>
    <scope>NUCLEOTIDE SEQUENCE [LARGE SCALE GENOMIC DNA]</scope>
    <source>
        <strain evidence="2">Taebaek</strain>
    </source>
</reference>
<gene>
    <name evidence="2" type="ORF">niasHS_011526</name>
</gene>
<protein>
    <submittedName>
        <fullName evidence="2">Uncharacterized protein</fullName>
    </submittedName>
</protein>
<evidence type="ECO:0000313" key="2">
    <source>
        <dbReference type="EMBL" id="KAL3076789.1"/>
    </source>
</evidence>
<evidence type="ECO:0000313" key="3">
    <source>
        <dbReference type="Proteomes" id="UP001620645"/>
    </source>
</evidence>